<dbReference type="InterPro" id="IPR029038">
    <property type="entry name" value="MetRS_Zn"/>
</dbReference>
<keyword evidence="15" id="KW-1185">Reference proteome</keyword>
<protein>
    <recommendedName>
        <fullName evidence="9">Methionyl-tRNA synthetase</fullName>
    </recommendedName>
</protein>
<evidence type="ECO:0000256" key="2">
    <source>
        <dbReference type="ARBA" id="ARBA00008258"/>
    </source>
</evidence>
<dbReference type="SUPFAM" id="SSF47323">
    <property type="entry name" value="Anticodon-binding domain of a subclass of class I aminoacyl-tRNA synthetases"/>
    <property type="match status" value="1"/>
</dbReference>
<dbReference type="Pfam" id="PF09334">
    <property type="entry name" value="tRNA-synt_1g"/>
    <property type="match status" value="1"/>
</dbReference>
<dbReference type="GO" id="GO:0016874">
    <property type="term" value="F:ligase activity"/>
    <property type="evidence" value="ECO:0007669"/>
    <property type="project" value="UniProtKB-KW"/>
</dbReference>
<proteinExistence type="inferred from homology"/>
<organism evidence="14 15">
    <name type="scientific">Streptomyces anatolicus</name>
    <dbReference type="NCBI Taxonomy" id="2675858"/>
    <lineage>
        <taxon>Bacteria</taxon>
        <taxon>Bacillati</taxon>
        <taxon>Actinomycetota</taxon>
        <taxon>Actinomycetes</taxon>
        <taxon>Kitasatosporales</taxon>
        <taxon>Streptomycetaceae</taxon>
        <taxon>Streptomyces</taxon>
    </lineage>
</organism>
<comment type="subcellular location">
    <subcellularLocation>
        <location evidence="1">Cytoplasm</location>
    </subcellularLocation>
</comment>
<comment type="similarity">
    <text evidence="2">Belongs to the class-I aminoacyl-tRNA synthetase family. MetG type 1 subfamily.</text>
</comment>
<evidence type="ECO:0000256" key="3">
    <source>
        <dbReference type="ARBA" id="ARBA00022490"/>
    </source>
</evidence>
<reference evidence="14 15" key="1">
    <citation type="submission" date="2019-11" db="EMBL/GenBank/DDBJ databases">
        <authorList>
            <person name="Ay H."/>
        </authorList>
    </citation>
    <scope>NUCLEOTIDE SEQUENCE [LARGE SCALE GENOMIC DNA]</scope>
    <source>
        <strain evidence="14 15">BG9H</strain>
    </source>
</reference>
<dbReference type="Gene3D" id="1.10.730.10">
    <property type="entry name" value="Isoleucyl-tRNA Synthetase, Domain 1"/>
    <property type="match status" value="1"/>
</dbReference>
<dbReference type="Gene3D" id="3.40.50.620">
    <property type="entry name" value="HUPs"/>
    <property type="match status" value="1"/>
</dbReference>
<feature type="domain" description="Methionyl-tRNA synthetase anticodon-binding" evidence="13">
    <location>
        <begin position="402"/>
        <end position="515"/>
    </location>
</feature>
<evidence type="ECO:0000256" key="9">
    <source>
        <dbReference type="ARBA" id="ARBA00030904"/>
    </source>
</evidence>
<dbReference type="InterPro" id="IPR015413">
    <property type="entry name" value="Methionyl/Leucyl_tRNA_Synth"/>
</dbReference>
<evidence type="ECO:0000256" key="11">
    <source>
        <dbReference type="RuleBase" id="RU363039"/>
    </source>
</evidence>
<keyword evidence="7 11" id="KW-0648">Protein biosynthesis</keyword>
<evidence type="ECO:0000256" key="4">
    <source>
        <dbReference type="ARBA" id="ARBA00022598"/>
    </source>
</evidence>
<keyword evidence="5 11" id="KW-0547">Nucleotide-binding</keyword>
<dbReference type="Gene3D" id="2.20.28.20">
    <property type="entry name" value="Methionyl-tRNA synthetase, Zn-domain"/>
    <property type="match status" value="1"/>
</dbReference>
<evidence type="ECO:0000256" key="1">
    <source>
        <dbReference type="ARBA" id="ARBA00004496"/>
    </source>
</evidence>
<dbReference type="PANTHER" id="PTHR45765">
    <property type="entry name" value="METHIONINE--TRNA LIGASE"/>
    <property type="match status" value="1"/>
</dbReference>
<evidence type="ECO:0000256" key="7">
    <source>
        <dbReference type="ARBA" id="ARBA00022917"/>
    </source>
</evidence>
<evidence type="ECO:0000313" key="14">
    <source>
        <dbReference type="EMBL" id="MBW5421439.1"/>
    </source>
</evidence>
<evidence type="ECO:0000256" key="10">
    <source>
        <dbReference type="ARBA" id="ARBA00047364"/>
    </source>
</evidence>
<feature type="non-terminal residue" evidence="14">
    <location>
        <position position="1"/>
    </location>
</feature>
<keyword evidence="8 11" id="KW-0030">Aminoacyl-tRNA synthetase</keyword>
<gene>
    <name evidence="14" type="ORF">GKQ77_07640</name>
</gene>
<keyword evidence="6 11" id="KW-0067">ATP-binding</keyword>
<evidence type="ECO:0000259" key="13">
    <source>
        <dbReference type="Pfam" id="PF19303"/>
    </source>
</evidence>
<dbReference type="InterPro" id="IPR023458">
    <property type="entry name" value="Met-tRNA_ligase_1"/>
</dbReference>
<sequence>FVFSTPPTPNGDLHLGHLSGPYLGADVYVRYQRLSGNQAWHLTGSDDFQSYVGAVAEREGSTPAEVAAHFSAEIAATLKAMDIEVDQYSVTSVDEGYSEGLQSFFSRLVESGQVAPKATPALADSKTGEYLYEVNVGGTCPGCSHRAGGNICEECGEPNLVADLVDPASGISGDAPKHTEVERYTLPLHEFADAVADHHRLGRVPARLRELAERVFARETLDLPVSHPSDWGVRPAEDDLGGQVIWVWPEMSYGFLHGIERLGAGAGKDWSREEPSADWKIVHFFGYDNSFYHAILYPVLYRLAFPGWNPDIDYHVNEFYLLEGEKFSTSRRHAIWGKEILTPDSVDAVRYYLSRTRPEGERTDFRRAEFDRARTENLVGEWEGWLTGLGERIDTHFDGVAPDAGTWTSEHTAFLARLSLRLDEVTAALNPEGFSLRSAAAALDGIVTDVRAFSRQQAPLAKADRWSSEARTALALELAAARLLATAAAPLMPRFSAKLAGALGIPAIATWPETADLVEPGSRCTLSGTRFFTTDEQR</sequence>
<dbReference type="PROSITE" id="PS00178">
    <property type="entry name" value="AA_TRNA_LIGASE_I"/>
    <property type="match status" value="1"/>
</dbReference>
<dbReference type="Pfam" id="PF19303">
    <property type="entry name" value="Anticodon_3"/>
    <property type="match status" value="1"/>
</dbReference>
<keyword evidence="4 11" id="KW-0436">Ligase</keyword>
<dbReference type="Proteomes" id="UP001197114">
    <property type="component" value="Unassembled WGS sequence"/>
</dbReference>
<accession>A0ABS6YJ38</accession>
<dbReference type="InterPro" id="IPR014729">
    <property type="entry name" value="Rossmann-like_a/b/a_fold"/>
</dbReference>
<comment type="catalytic activity">
    <reaction evidence="10">
        <text>tRNA(Met) + L-methionine + ATP = L-methionyl-tRNA(Met) + AMP + diphosphate</text>
        <dbReference type="Rhea" id="RHEA:13481"/>
        <dbReference type="Rhea" id="RHEA-COMP:9667"/>
        <dbReference type="Rhea" id="RHEA-COMP:9698"/>
        <dbReference type="ChEBI" id="CHEBI:30616"/>
        <dbReference type="ChEBI" id="CHEBI:33019"/>
        <dbReference type="ChEBI" id="CHEBI:57844"/>
        <dbReference type="ChEBI" id="CHEBI:78442"/>
        <dbReference type="ChEBI" id="CHEBI:78530"/>
        <dbReference type="ChEBI" id="CHEBI:456215"/>
        <dbReference type="EC" id="6.1.1.10"/>
    </reaction>
</comment>
<evidence type="ECO:0000256" key="6">
    <source>
        <dbReference type="ARBA" id="ARBA00022840"/>
    </source>
</evidence>
<comment type="caution">
    <text evidence="14">The sequence shown here is derived from an EMBL/GenBank/DDBJ whole genome shotgun (WGS) entry which is preliminary data.</text>
</comment>
<evidence type="ECO:0000256" key="8">
    <source>
        <dbReference type="ARBA" id="ARBA00023146"/>
    </source>
</evidence>
<evidence type="ECO:0000259" key="12">
    <source>
        <dbReference type="Pfam" id="PF09334"/>
    </source>
</evidence>
<dbReference type="InterPro" id="IPR041872">
    <property type="entry name" value="Anticodon_Met"/>
</dbReference>
<dbReference type="SUPFAM" id="SSF52374">
    <property type="entry name" value="Nucleotidylyl transferase"/>
    <property type="match status" value="1"/>
</dbReference>
<evidence type="ECO:0000313" key="15">
    <source>
        <dbReference type="Proteomes" id="UP001197114"/>
    </source>
</evidence>
<dbReference type="InterPro" id="IPR001412">
    <property type="entry name" value="aa-tRNA-synth_I_CS"/>
</dbReference>
<evidence type="ECO:0000256" key="5">
    <source>
        <dbReference type="ARBA" id="ARBA00022741"/>
    </source>
</evidence>
<name>A0ABS6YJ38_9ACTN</name>
<dbReference type="PANTHER" id="PTHR45765:SF1">
    <property type="entry name" value="METHIONINE--TRNA LIGASE, CYTOPLASMIC"/>
    <property type="match status" value="1"/>
</dbReference>
<keyword evidence="3" id="KW-0963">Cytoplasm</keyword>
<dbReference type="EMBL" id="WMBF01000047">
    <property type="protein sequence ID" value="MBW5421439.1"/>
    <property type="molecule type" value="Genomic_DNA"/>
</dbReference>
<dbReference type="RefSeq" id="WP_219687950.1">
    <property type="nucleotide sequence ID" value="NZ_WMBF01000047.1"/>
</dbReference>
<feature type="domain" description="Methionyl/Leucyl tRNA synthetase" evidence="12">
    <location>
        <begin position="7"/>
        <end position="382"/>
    </location>
</feature>
<dbReference type="InterPro" id="IPR009080">
    <property type="entry name" value="tRNAsynth_Ia_anticodon-bd"/>
</dbReference>